<feature type="compositionally biased region" description="Basic and acidic residues" evidence="1">
    <location>
        <begin position="559"/>
        <end position="618"/>
    </location>
</feature>
<feature type="transmembrane region" description="Helical" evidence="2">
    <location>
        <begin position="1039"/>
        <end position="1060"/>
    </location>
</feature>
<evidence type="ECO:0000256" key="2">
    <source>
        <dbReference type="SAM" id="Phobius"/>
    </source>
</evidence>
<feature type="compositionally biased region" description="Polar residues" evidence="1">
    <location>
        <begin position="855"/>
        <end position="865"/>
    </location>
</feature>
<keyword evidence="2" id="KW-0812">Transmembrane</keyword>
<feature type="compositionally biased region" description="Basic and acidic residues" evidence="1">
    <location>
        <begin position="518"/>
        <end position="530"/>
    </location>
</feature>
<evidence type="ECO:0000256" key="3">
    <source>
        <dbReference type="SAM" id="SignalP"/>
    </source>
</evidence>
<comment type="caution">
    <text evidence="4">The sequence shown here is derived from an EMBL/GenBank/DDBJ whole genome shotgun (WGS) entry which is preliminary data.</text>
</comment>
<evidence type="ECO:0000256" key="1">
    <source>
        <dbReference type="SAM" id="MobiDB-lite"/>
    </source>
</evidence>
<organism evidence="4 5">
    <name type="scientific">Aspergillus pseudoustus</name>
    <dbReference type="NCBI Taxonomy" id="1810923"/>
    <lineage>
        <taxon>Eukaryota</taxon>
        <taxon>Fungi</taxon>
        <taxon>Dikarya</taxon>
        <taxon>Ascomycota</taxon>
        <taxon>Pezizomycotina</taxon>
        <taxon>Eurotiomycetes</taxon>
        <taxon>Eurotiomycetidae</taxon>
        <taxon>Eurotiales</taxon>
        <taxon>Aspergillaceae</taxon>
        <taxon>Aspergillus</taxon>
        <taxon>Aspergillus subgen. Nidulantes</taxon>
    </lineage>
</organism>
<feature type="compositionally biased region" description="Low complexity" evidence="1">
    <location>
        <begin position="880"/>
        <end position="891"/>
    </location>
</feature>
<feature type="region of interest" description="Disordered" evidence="1">
    <location>
        <begin position="23"/>
        <end position="52"/>
    </location>
</feature>
<feature type="region of interest" description="Disordered" evidence="1">
    <location>
        <begin position="65"/>
        <end position="103"/>
    </location>
</feature>
<keyword evidence="2" id="KW-0472">Membrane</keyword>
<gene>
    <name evidence="4" type="ORF">BJY01DRAFT_151535</name>
</gene>
<feature type="compositionally biased region" description="Low complexity" evidence="1">
    <location>
        <begin position="898"/>
        <end position="918"/>
    </location>
</feature>
<reference evidence="4 5" key="1">
    <citation type="submission" date="2024-07" db="EMBL/GenBank/DDBJ databases">
        <title>Section-level genome sequencing and comparative genomics of Aspergillus sections Usti and Cavernicolus.</title>
        <authorList>
            <consortium name="Lawrence Berkeley National Laboratory"/>
            <person name="Nybo J.L."/>
            <person name="Vesth T.C."/>
            <person name="Theobald S."/>
            <person name="Frisvad J.C."/>
            <person name="Larsen T.O."/>
            <person name="Kjaerboelling I."/>
            <person name="Rothschild-Mancinelli K."/>
            <person name="Lyhne E.K."/>
            <person name="Kogle M.E."/>
            <person name="Barry K."/>
            <person name="Clum A."/>
            <person name="Na H."/>
            <person name="Ledsgaard L."/>
            <person name="Lin J."/>
            <person name="Lipzen A."/>
            <person name="Kuo A."/>
            <person name="Riley R."/>
            <person name="Mondo S."/>
            <person name="Labutti K."/>
            <person name="Haridas S."/>
            <person name="Pangalinan J."/>
            <person name="Salamov A.A."/>
            <person name="Simmons B.A."/>
            <person name="Magnuson J.K."/>
            <person name="Chen J."/>
            <person name="Drula E."/>
            <person name="Henrissat B."/>
            <person name="Wiebenga A."/>
            <person name="Lubbers R.J."/>
            <person name="Gomes A.C."/>
            <person name="Makela M.R."/>
            <person name="Stajich J."/>
            <person name="Grigoriev I.V."/>
            <person name="Mortensen U.H."/>
            <person name="De Vries R.P."/>
            <person name="Baker S.E."/>
            <person name="Andersen M.R."/>
        </authorList>
    </citation>
    <scope>NUCLEOTIDE SEQUENCE [LARGE SCALE GENOMIC DNA]</scope>
    <source>
        <strain evidence="4 5">CBS 123904</strain>
    </source>
</reference>
<feature type="compositionally biased region" description="Basic and acidic residues" evidence="1">
    <location>
        <begin position="648"/>
        <end position="702"/>
    </location>
</feature>
<feature type="region of interest" description="Disordered" evidence="1">
    <location>
        <begin position="402"/>
        <end position="720"/>
    </location>
</feature>
<feature type="compositionally biased region" description="Basic and acidic residues" evidence="1">
    <location>
        <begin position="402"/>
        <end position="424"/>
    </location>
</feature>
<feature type="region of interest" description="Disordered" evidence="1">
    <location>
        <begin position="127"/>
        <end position="164"/>
    </location>
</feature>
<evidence type="ECO:0000313" key="5">
    <source>
        <dbReference type="Proteomes" id="UP001610446"/>
    </source>
</evidence>
<feature type="compositionally biased region" description="Basic and acidic residues" evidence="1">
    <location>
        <begin position="767"/>
        <end position="777"/>
    </location>
</feature>
<evidence type="ECO:0000313" key="4">
    <source>
        <dbReference type="EMBL" id="KAL2825888.1"/>
    </source>
</evidence>
<evidence type="ECO:0008006" key="6">
    <source>
        <dbReference type="Google" id="ProtNLM"/>
    </source>
</evidence>
<feature type="compositionally biased region" description="Basic and acidic residues" evidence="1">
    <location>
        <begin position="127"/>
        <end position="142"/>
    </location>
</feature>
<protein>
    <recommendedName>
        <fullName evidence="6">GPI anchored protein</fullName>
    </recommendedName>
</protein>
<feature type="region of interest" description="Disordered" evidence="1">
    <location>
        <begin position="751"/>
        <end position="933"/>
    </location>
</feature>
<feature type="compositionally biased region" description="Acidic residues" evidence="1">
    <location>
        <begin position="778"/>
        <end position="790"/>
    </location>
</feature>
<feature type="compositionally biased region" description="Basic and acidic residues" evidence="1">
    <location>
        <begin position="433"/>
        <end position="446"/>
    </location>
</feature>
<feature type="compositionally biased region" description="Basic and acidic residues" evidence="1">
    <location>
        <begin position="866"/>
        <end position="876"/>
    </location>
</feature>
<dbReference type="EMBL" id="JBFXLU010000465">
    <property type="protein sequence ID" value="KAL2825888.1"/>
    <property type="molecule type" value="Genomic_DNA"/>
</dbReference>
<keyword evidence="3" id="KW-0732">Signal</keyword>
<feature type="compositionally biased region" description="Polar residues" evidence="1">
    <location>
        <begin position="820"/>
        <end position="833"/>
    </location>
</feature>
<name>A0ABR4IDR7_9EURO</name>
<feature type="region of interest" description="Disordered" evidence="1">
    <location>
        <begin position="323"/>
        <end position="383"/>
    </location>
</feature>
<sequence>MKGLHGGIPLAVLAAAAHAQAQGMGGSRGTDIGNIASIPTENTASTTVSEEYNDDHSFELEHEIQVYPQGKDRRHDKRSANAPDGTGSDGAGEIDIGNDASIPTVNKFSSSFTGKYNDDNSIDIDKTTIIKGQKDQDHWRRDDDDDKFPEVPEGPTAVDGPDGIDIGNIADIPTVNDSDASVSETSNDDHSVDVDKTTVVKSDHERRGTPVVDVGSSTFIPTVNEYSASFKGKYNDDHSVDIDKTTIIKKPSRNHDEHPALGFHHPMHHARDERPTTSDGVDIGNKADIPTLNSFTSDIDAEYNDNHSVDISDKTKIIKPAEDHHEDEDHHGDDHHDDHEDNHEDDQGDRQDWKRAERQGDQDSTAVRGAHGVDIGNNADIPTVNSFTSDIDEVSNDNHSVDIKKTKIIKPADDHHEDEDHHGDDCDDDREDEDHHDWKRAERQGDQDPTATAGAHGIDIGNKADIPTFNSVTSDINKESNDNHSVNIDKTKIIKLADDHNDDEGHQDDEGHDDDEDHHEWKRAQRRGDQDPTAVGGAHGVDIGNKADIPTFNSFTSDINKESNDNHSVNIDKTKIIKPAEDHHEDEDHHGDDHDDDHEDNHEDEDHHDWKRAQRQGDQDTQVADGPQGVDVGNKADIPTLNSFTSDIDEKYNDDHSVDIKKTKIIKPAEDHRDDHEDQHDDEDHHDDEDRHEWKRAQRQGDQDITDVDGPHGTDIGNVFTAPTVNKFNAATEENVNDDHSVKVHSFEVIKPSKPHWEGSHGGQPHFEGHGEKPQYDEHDEEEEHAEPEPEPVWHGRPAPPAAGKPEESECAQVHEVVHTVTSTRTEYQTQTAVVYPHETHSGHNSEPPKDSEQGKNNNWGNNTPKGEDDSQKPSDSDNNESPSESGNDNNTPKDQDNSQWESNPSSESNEEYPTSNSDSNEEEHGAFATPSYHGVRTAAVVATPTRNNYHAPPTSAAVASQQQHHHQQASSTFAVVPVQVASPSGTPRAHGSVVIAASSSTPVGSSSSALRAMHKPTGASAEHSARPSEIFTGAGARGVASVAGLFSALAGVFVLLAFAM</sequence>
<keyword evidence="5" id="KW-1185">Reference proteome</keyword>
<feature type="region of interest" description="Disordered" evidence="1">
    <location>
        <begin position="250"/>
        <end position="285"/>
    </location>
</feature>
<feature type="chain" id="PRO_5046342944" description="GPI anchored protein" evidence="3">
    <location>
        <begin position="20"/>
        <end position="1061"/>
    </location>
</feature>
<proteinExistence type="predicted"/>
<dbReference type="Proteomes" id="UP001610446">
    <property type="component" value="Unassembled WGS sequence"/>
</dbReference>
<feature type="compositionally biased region" description="Polar residues" evidence="1">
    <location>
        <begin position="37"/>
        <end position="50"/>
    </location>
</feature>
<feature type="compositionally biased region" description="Basic and acidic residues" evidence="1">
    <location>
        <begin position="838"/>
        <end position="854"/>
    </location>
</feature>
<feature type="region of interest" description="Disordered" evidence="1">
    <location>
        <begin position="947"/>
        <end position="972"/>
    </location>
</feature>
<feature type="compositionally biased region" description="Acidic residues" evidence="1">
    <location>
        <begin position="500"/>
        <end position="517"/>
    </location>
</feature>
<feature type="compositionally biased region" description="Basic and acidic residues" evidence="1">
    <location>
        <begin position="323"/>
        <end position="342"/>
    </location>
</feature>
<feature type="compositionally biased region" description="Basic and acidic residues" evidence="1">
    <location>
        <begin position="476"/>
        <end position="499"/>
    </location>
</feature>
<feature type="compositionally biased region" description="Basic and acidic residues" evidence="1">
    <location>
        <begin position="348"/>
        <end position="361"/>
    </location>
</feature>
<feature type="signal peptide" evidence="3">
    <location>
        <begin position="1"/>
        <end position="19"/>
    </location>
</feature>
<accession>A0ABR4IDR7</accession>
<keyword evidence="2" id="KW-1133">Transmembrane helix</keyword>